<dbReference type="EMBL" id="JAAAIN010000038">
    <property type="protein sequence ID" value="KAG0322192.1"/>
    <property type="molecule type" value="Genomic_DNA"/>
</dbReference>
<dbReference type="AlphaFoldDB" id="A0A9P6UWB5"/>
<accession>A0A9P6UWB5</accession>
<gene>
    <name evidence="1" type="ORF">BGZ97_008344</name>
</gene>
<evidence type="ECO:0000313" key="2">
    <source>
        <dbReference type="Proteomes" id="UP000823405"/>
    </source>
</evidence>
<organism evidence="1 2">
    <name type="scientific">Linnemannia gamsii</name>
    <dbReference type="NCBI Taxonomy" id="64522"/>
    <lineage>
        <taxon>Eukaryota</taxon>
        <taxon>Fungi</taxon>
        <taxon>Fungi incertae sedis</taxon>
        <taxon>Mucoromycota</taxon>
        <taxon>Mortierellomycotina</taxon>
        <taxon>Mortierellomycetes</taxon>
        <taxon>Mortierellales</taxon>
        <taxon>Mortierellaceae</taxon>
        <taxon>Linnemannia</taxon>
    </lineage>
</organism>
<evidence type="ECO:0000313" key="1">
    <source>
        <dbReference type="EMBL" id="KAG0322192.1"/>
    </source>
</evidence>
<protein>
    <submittedName>
        <fullName evidence="1">Uncharacterized protein</fullName>
    </submittedName>
</protein>
<reference evidence="1" key="1">
    <citation type="journal article" date="2020" name="Fungal Divers.">
        <title>Resolving the Mortierellaceae phylogeny through synthesis of multi-gene phylogenetics and phylogenomics.</title>
        <authorList>
            <person name="Vandepol N."/>
            <person name="Liber J."/>
            <person name="Desiro A."/>
            <person name="Na H."/>
            <person name="Kennedy M."/>
            <person name="Barry K."/>
            <person name="Grigoriev I.V."/>
            <person name="Miller A.N."/>
            <person name="O'Donnell K."/>
            <person name="Stajich J.E."/>
            <person name="Bonito G."/>
        </authorList>
    </citation>
    <scope>NUCLEOTIDE SEQUENCE</scope>
    <source>
        <strain evidence="1">NVP60</strain>
    </source>
</reference>
<name>A0A9P6UWB5_9FUNG</name>
<comment type="caution">
    <text evidence="1">The sequence shown here is derived from an EMBL/GenBank/DDBJ whole genome shotgun (WGS) entry which is preliminary data.</text>
</comment>
<dbReference type="Proteomes" id="UP000823405">
    <property type="component" value="Unassembled WGS sequence"/>
</dbReference>
<sequence length="116" mass="12922">MEMAHMNAGGDTVPGVKYLMIMSKLGYLHDKGTNVSNKVIQDHCGLDISEYLLCASFPGAFEQEHASRRSVDPTVFNAVHAFLIPSADQKINCLDAINWGNFQLQWMAGSFYQTHQ</sequence>
<keyword evidence="2" id="KW-1185">Reference proteome</keyword>
<dbReference type="OrthoDB" id="10558428at2759"/>
<proteinExistence type="predicted"/>